<reference evidence="3" key="1">
    <citation type="journal article" date="2020" name="Stud. Mycol.">
        <title>101 Dothideomycetes genomes: A test case for predicting lifestyles and emergence of pathogens.</title>
        <authorList>
            <person name="Haridas S."/>
            <person name="Albert R."/>
            <person name="Binder M."/>
            <person name="Bloem J."/>
            <person name="LaButti K."/>
            <person name="Salamov A."/>
            <person name="Andreopoulos B."/>
            <person name="Baker S."/>
            <person name="Barry K."/>
            <person name="Bills G."/>
            <person name="Bluhm B."/>
            <person name="Cannon C."/>
            <person name="Castanera R."/>
            <person name="Culley D."/>
            <person name="Daum C."/>
            <person name="Ezra D."/>
            <person name="Gonzalez J."/>
            <person name="Henrissat B."/>
            <person name="Kuo A."/>
            <person name="Liang C."/>
            <person name="Lipzen A."/>
            <person name="Lutzoni F."/>
            <person name="Magnuson J."/>
            <person name="Mondo S."/>
            <person name="Nolan M."/>
            <person name="Ohm R."/>
            <person name="Pangilinan J."/>
            <person name="Park H.-J."/>
            <person name="Ramirez L."/>
            <person name="Alfaro M."/>
            <person name="Sun H."/>
            <person name="Tritt A."/>
            <person name="Yoshinaga Y."/>
            <person name="Zwiers L.-H."/>
            <person name="Turgeon B."/>
            <person name="Goodwin S."/>
            <person name="Spatafora J."/>
            <person name="Crous P."/>
            <person name="Grigoriev I."/>
        </authorList>
    </citation>
    <scope>NUCLEOTIDE SEQUENCE [LARGE SCALE GENOMIC DNA]</scope>
    <source>
        <strain evidence="3">CBS 304.66</strain>
    </source>
</reference>
<dbReference type="SUPFAM" id="SSF52047">
    <property type="entry name" value="RNI-like"/>
    <property type="match status" value="1"/>
</dbReference>
<dbReference type="InterPro" id="IPR001810">
    <property type="entry name" value="F-box_dom"/>
</dbReference>
<feature type="domain" description="F-box" evidence="1">
    <location>
        <begin position="21"/>
        <end position="62"/>
    </location>
</feature>
<evidence type="ECO:0000313" key="3">
    <source>
        <dbReference type="Proteomes" id="UP000800093"/>
    </source>
</evidence>
<dbReference type="Pfam" id="PF12937">
    <property type="entry name" value="F-box-like"/>
    <property type="match status" value="1"/>
</dbReference>
<dbReference type="InterPro" id="IPR032675">
    <property type="entry name" value="LRR_dom_sf"/>
</dbReference>
<evidence type="ECO:0000259" key="1">
    <source>
        <dbReference type="Pfam" id="PF12937"/>
    </source>
</evidence>
<dbReference type="Proteomes" id="UP000800093">
    <property type="component" value="Unassembled WGS sequence"/>
</dbReference>
<sequence>MKANLRVVLPGTGLVLLGLADELLLSIITQIDDRKALCNLAATCSYFQDLVEPFIWSKLSIRSGLRALLTAPVFRNRPKRLEYVRELVVRYPEDDEKGIENFDDLLPRMTQLRSLNIESPCPNDSMWRHGAEFRSWTRINYQSAFANSVRCSNPDPVLPMLQSVTLHCHTDDDEGGFSFNETAPIFYHRTLRHITISCTNFDSNGYSWVTQRTTKSSPLQSLKLIECNVYVAFLEKVLRLPKALKELSIGERLHAFNDCKPRPGEPRTQHPYFLDALQHQANSLERLAHIGGMLKYAHSWQLDLEGAAKLRNLRKLRHLDLGFESVLCTYLQQDGCPASLETLRLSDEAWVDDPQVWSNDHTSFIVRHTHEKLINKVDRKINISICFTVGSGASGWPARRLKLAWDDKENPASSAQRRKYVYGAASALKARGAHFQIFGQDFLGGISYIPPYMCGEEEPKEVLWYDSDEFWKLGGRDWQSVDDEKYKNEMFQ</sequence>
<protein>
    <recommendedName>
        <fullName evidence="1">F-box domain-containing protein</fullName>
    </recommendedName>
</protein>
<comment type="caution">
    <text evidence="2">The sequence shown here is derived from an EMBL/GenBank/DDBJ whole genome shotgun (WGS) entry which is preliminary data.</text>
</comment>
<dbReference type="OrthoDB" id="2522477at2759"/>
<gene>
    <name evidence="2" type="ORF">CC78DRAFT_614326</name>
</gene>
<name>A0A9P4N5K0_9PLEO</name>
<organism evidence="2 3">
    <name type="scientific">Lojkania enalia</name>
    <dbReference type="NCBI Taxonomy" id="147567"/>
    <lineage>
        <taxon>Eukaryota</taxon>
        <taxon>Fungi</taxon>
        <taxon>Dikarya</taxon>
        <taxon>Ascomycota</taxon>
        <taxon>Pezizomycotina</taxon>
        <taxon>Dothideomycetes</taxon>
        <taxon>Pleosporomycetidae</taxon>
        <taxon>Pleosporales</taxon>
        <taxon>Pleosporales incertae sedis</taxon>
        <taxon>Lojkania</taxon>
    </lineage>
</organism>
<dbReference type="Gene3D" id="3.80.10.10">
    <property type="entry name" value="Ribonuclease Inhibitor"/>
    <property type="match status" value="1"/>
</dbReference>
<dbReference type="EMBL" id="ML986593">
    <property type="protein sequence ID" value="KAF2267162.1"/>
    <property type="molecule type" value="Genomic_DNA"/>
</dbReference>
<proteinExistence type="predicted"/>
<dbReference type="AlphaFoldDB" id="A0A9P4N5K0"/>
<keyword evidence="3" id="KW-1185">Reference proteome</keyword>
<accession>A0A9P4N5K0</accession>
<evidence type="ECO:0000313" key="2">
    <source>
        <dbReference type="EMBL" id="KAF2267162.1"/>
    </source>
</evidence>